<dbReference type="InterPro" id="IPR032421">
    <property type="entry name" value="PMT_4TMC"/>
</dbReference>
<keyword evidence="1" id="KW-0808">Transferase</keyword>
<feature type="domain" description="Protein O-mannosyl-transferase C-terminal four TM" evidence="3">
    <location>
        <begin position="411"/>
        <end position="586"/>
    </location>
</feature>
<keyword evidence="1" id="KW-0472">Membrane</keyword>
<feature type="domain" description="Glycosyltransferase RgtA/B/C/D-like" evidence="2">
    <location>
        <begin position="233"/>
        <end position="382"/>
    </location>
</feature>
<comment type="function">
    <text evidence="1">Protein O-mannosyltransferase that catalyzes the transfer of a single mannose residue from a polyprenol phospho-mannosyl lipidic donor to the hydroxyl group of selected serine and threonine residues in acceptor proteins.</text>
</comment>
<dbReference type="PANTHER" id="PTHR10050">
    <property type="entry name" value="DOLICHYL-PHOSPHATE-MANNOSE--PROTEIN MANNOSYLTRANSFERASE"/>
    <property type="match status" value="1"/>
</dbReference>
<feature type="transmembrane region" description="Helical" evidence="1">
    <location>
        <begin position="468"/>
        <end position="485"/>
    </location>
</feature>
<keyword evidence="1" id="KW-0812">Transmembrane</keyword>
<feature type="transmembrane region" description="Helical" evidence="1">
    <location>
        <begin position="546"/>
        <end position="566"/>
    </location>
</feature>
<dbReference type="GO" id="GO:0004169">
    <property type="term" value="F:dolichyl-phosphate-mannose-protein mannosyltransferase activity"/>
    <property type="evidence" value="ECO:0007669"/>
    <property type="project" value="UniProtKB-UniRule"/>
</dbReference>
<proteinExistence type="inferred from homology"/>
<dbReference type="Pfam" id="PF16192">
    <property type="entry name" value="PMT_4TMC"/>
    <property type="match status" value="1"/>
</dbReference>
<sequence>MKTERSILYMHILSLVPAIAFFFIYTAYDTFSIVLLLILVLLLTFNVYFYLSKKKMIEKLLLVSLVGSFFLYAFYGLGSHNVPETYSDLKDGDTVTLFSFKKPSKIDQMCYFVGINRDVHFNMEYQQGNQWKNFYAYTEKNFPYSYQWRCHKKKVMTSKILLRITRNEMMLNEVRFMYKDKVIPYRTNTKNLDDEPDTIVDKTYYTSMFFDEIYHGRTAFEILDTRTIYENTHPYLGKIILMQGIKLFGMNPFGWRMMNVMFAGLMIVIFYLLAREIFKEKHYAYTAAFLMTYSFMHFTQSRLAHIDTFGVLFVISSYLFLYRFIVQQKLSLLLISGVFFGLASAVKWSAVFASLGFVLIAFYLLISKYPLQKRFSGYKLLLYGILAYGVVAISVYGFTFYDIYARTGSIQSIIDYNFNMFNYHSGIVTTHAYSSPWWSWMLNMKPMCYYRDIKDGLFSAIDVFGNPAIFWTGFIAMLYVLIIVIRKFSLEATFILLAFLGLYLPYIFVGRLMFIYHFYYAMPFMVLGIIYLLRDITNHFSWYKKEYTLIYLGLVIALFLAFYPVLSGTPVAKPYVDDYLVWFKGWWL</sequence>
<dbReference type="EC" id="2.4.1.-" evidence="1"/>
<dbReference type="UniPathway" id="UPA00378"/>
<evidence type="ECO:0000259" key="2">
    <source>
        <dbReference type="Pfam" id="PF13231"/>
    </source>
</evidence>
<evidence type="ECO:0000256" key="1">
    <source>
        <dbReference type="RuleBase" id="RU367007"/>
    </source>
</evidence>
<comment type="pathway">
    <text evidence="1">Protein modification; protein glycosylation.</text>
</comment>
<keyword evidence="1" id="KW-0328">Glycosyltransferase</keyword>
<gene>
    <name evidence="4" type="ORF">HELGO_WM3025</name>
</gene>
<dbReference type="GO" id="GO:0005886">
    <property type="term" value="C:plasma membrane"/>
    <property type="evidence" value="ECO:0007669"/>
    <property type="project" value="UniProtKB-SubCell"/>
</dbReference>
<accession>A0A6S6SHP5</accession>
<feature type="transmembrane region" description="Helical" evidence="1">
    <location>
        <begin position="345"/>
        <end position="366"/>
    </location>
</feature>
<feature type="transmembrane region" description="Helical" evidence="1">
    <location>
        <begin position="514"/>
        <end position="534"/>
    </location>
</feature>
<dbReference type="InterPro" id="IPR038731">
    <property type="entry name" value="RgtA/B/C-like"/>
</dbReference>
<feature type="transmembrane region" description="Helical" evidence="1">
    <location>
        <begin position="492"/>
        <end position="508"/>
    </location>
</feature>
<dbReference type="PANTHER" id="PTHR10050:SF53">
    <property type="entry name" value="CHROMOSOME UNDETERMINED SCAFFOLD_67, WHOLE GENOME SHOTGUN SEQUENCE"/>
    <property type="match status" value="1"/>
</dbReference>
<feature type="transmembrane region" description="Helical" evidence="1">
    <location>
        <begin position="378"/>
        <end position="398"/>
    </location>
</feature>
<organism evidence="4">
    <name type="scientific">uncultured Sulfurovum sp</name>
    <dbReference type="NCBI Taxonomy" id="269237"/>
    <lineage>
        <taxon>Bacteria</taxon>
        <taxon>Pseudomonadati</taxon>
        <taxon>Campylobacterota</taxon>
        <taxon>Epsilonproteobacteria</taxon>
        <taxon>Campylobacterales</taxon>
        <taxon>Sulfurovaceae</taxon>
        <taxon>Sulfurovum</taxon>
        <taxon>environmental samples</taxon>
    </lineage>
</organism>
<feature type="transmembrane region" description="Helical" evidence="1">
    <location>
        <begin position="253"/>
        <end position="274"/>
    </location>
</feature>
<dbReference type="EMBL" id="CACVAS010000036">
    <property type="protein sequence ID" value="CAA6805678.1"/>
    <property type="molecule type" value="Genomic_DNA"/>
</dbReference>
<feature type="transmembrane region" description="Helical" evidence="1">
    <location>
        <begin position="60"/>
        <end position="78"/>
    </location>
</feature>
<dbReference type="Pfam" id="PF13231">
    <property type="entry name" value="PMT_2"/>
    <property type="match status" value="1"/>
</dbReference>
<name>A0A6S6SHP5_9BACT</name>
<comment type="similarity">
    <text evidence="1">Belongs to the glycosyltransferase 39 family.</text>
</comment>
<feature type="transmembrane region" description="Helical" evidence="1">
    <location>
        <begin position="7"/>
        <end position="25"/>
    </location>
</feature>
<feature type="transmembrane region" description="Helical" evidence="1">
    <location>
        <begin position="303"/>
        <end position="325"/>
    </location>
</feature>
<dbReference type="InterPro" id="IPR027005">
    <property type="entry name" value="PMT-like"/>
</dbReference>
<dbReference type="AlphaFoldDB" id="A0A6S6SHP5"/>
<protein>
    <recommendedName>
        <fullName evidence="1">Polyprenol-phosphate-mannose--protein mannosyltransferase</fullName>
        <ecNumber evidence="1">2.4.1.-</ecNumber>
    </recommendedName>
</protein>
<keyword evidence="1" id="KW-1133">Transmembrane helix</keyword>
<reference evidence="4" key="1">
    <citation type="submission" date="2020-01" db="EMBL/GenBank/DDBJ databases">
        <authorList>
            <person name="Meier V. D."/>
            <person name="Meier V D."/>
        </authorList>
    </citation>
    <scope>NUCLEOTIDE SEQUENCE</scope>
    <source>
        <strain evidence="4">HLG_WM_MAG_01</strain>
    </source>
</reference>
<comment type="subcellular location">
    <subcellularLocation>
        <location evidence="1">Cell membrane</location>
    </subcellularLocation>
</comment>
<evidence type="ECO:0000313" key="4">
    <source>
        <dbReference type="EMBL" id="CAA6805678.1"/>
    </source>
</evidence>
<feature type="transmembrane region" description="Helical" evidence="1">
    <location>
        <begin position="31"/>
        <end position="51"/>
    </location>
</feature>
<keyword evidence="1" id="KW-1003">Cell membrane</keyword>
<evidence type="ECO:0000259" key="3">
    <source>
        <dbReference type="Pfam" id="PF16192"/>
    </source>
</evidence>